<name>A0A4Y9SK92_9BURK</name>
<reference evidence="2 3" key="1">
    <citation type="submission" date="2019-03" db="EMBL/GenBank/DDBJ databases">
        <title>Draft Genome Sequence of Duganella callidus sp. nov., a Novel Duganella Species Isolated from Cultivated Soil.</title>
        <authorList>
            <person name="Raths R."/>
            <person name="Peta V."/>
            <person name="Bucking H."/>
        </authorList>
    </citation>
    <scope>NUCLEOTIDE SEQUENCE [LARGE SCALE GENOMIC DNA]</scope>
    <source>
        <strain evidence="2 3">DN04</strain>
    </source>
</reference>
<proteinExistence type="predicted"/>
<dbReference type="OrthoDB" id="58712at2"/>
<dbReference type="Gene3D" id="2.120.10.80">
    <property type="entry name" value="Kelch-type beta propeller"/>
    <property type="match status" value="2"/>
</dbReference>
<feature type="chain" id="PRO_5021433719" evidence="1">
    <location>
        <begin position="18"/>
        <end position="334"/>
    </location>
</feature>
<evidence type="ECO:0000256" key="1">
    <source>
        <dbReference type="SAM" id="SignalP"/>
    </source>
</evidence>
<dbReference type="Proteomes" id="UP000297729">
    <property type="component" value="Unassembled WGS sequence"/>
</dbReference>
<gene>
    <name evidence="2" type="ORF">E4L98_08510</name>
</gene>
<accession>A0A4Y9SK92</accession>
<dbReference type="AlphaFoldDB" id="A0A4Y9SK92"/>
<comment type="caution">
    <text evidence="2">The sequence shown here is derived from an EMBL/GenBank/DDBJ whole genome shotgun (WGS) entry which is preliminary data.</text>
</comment>
<feature type="signal peptide" evidence="1">
    <location>
        <begin position="1"/>
        <end position="17"/>
    </location>
</feature>
<organism evidence="2 3">
    <name type="scientific">Duganella callida</name>
    <dbReference type="NCBI Taxonomy" id="2561932"/>
    <lineage>
        <taxon>Bacteria</taxon>
        <taxon>Pseudomonadati</taxon>
        <taxon>Pseudomonadota</taxon>
        <taxon>Betaproteobacteria</taxon>
        <taxon>Burkholderiales</taxon>
        <taxon>Oxalobacteraceae</taxon>
        <taxon>Telluria group</taxon>
        <taxon>Duganella</taxon>
    </lineage>
</organism>
<keyword evidence="3" id="KW-1185">Reference proteome</keyword>
<evidence type="ECO:0000313" key="3">
    <source>
        <dbReference type="Proteomes" id="UP000297729"/>
    </source>
</evidence>
<dbReference type="EMBL" id="SPVG01000078">
    <property type="protein sequence ID" value="TFW26531.1"/>
    <property type="molecule type" value="Genomic_DNA"/>
</dbReference>
<evidence type="ECO:0000313" key="2">
    <source>
        <dbReference type="EMBL" id="TFW26531.1"/>
    </source>
</evidence>
<dbReference type="RefSeq" id="WP_135201134.1">
    <property type="nucleotide sequence ID" value="NZ_SPVG01000078.1"/>
</dbReference>
<dbReference type="PANTHER" id="PTHR45632">
    <property type="entry name" value="LD33804P"/>
    <property type="match status" value="1"/>
</dbReference>
<keyword evidence="1" id="KW-0732">Signal</keyword>
<dbReference type="InterPro" id="IPR015915">
    <property type="entry name" value="Kelch-typ_b-propeller"/>
</dbReference>
<sequence>MKTILLIAAFAAGAAQADAPVARANWAVARAGDQVYTFFGLGPGKTDADIARDVHALDLRSGVWRKVGDIPVAQGRLASAALTVGGKVYLIGGYTVSARGEEVSTPEVMRFLPDSGRFATESIMPVPVDDSVALPWRDRWIVMVSGWHDKGNVADVQMYDTLTQRWSSATPYPGKPVFGHAGGLVDDTMVICDGVGADKGADGKNVFAISNECWQGTLDPQQPDRIRWRQLPAHPGAPLYRAGAVGDGGRILFAGGSSRPYNYNGIGYDKQPSEPSDAVFSFDPASGTWRSHAALPQAGMDFRGLIPLGDGEYGLFGGIRAGQQVSAGVIRFRP</sequence>
<dbReference type="SUPFAM" id="SSF117281">
    <property type="entry name" value="Kelch motif"/>
    <property type="match status" value="1"/>
</dbReference>
<protein>
    <submittedName>
        <fullName evidence="2">Galactose oxidase</fullName>
    </submittedName>
</protein>